<organism evidence="1 2">
    <name type="scientific">Catharanthus roseus</name>
    <name type="common">Madagascar periwinkle</name>
    <name type="synonym">Vinca rosea</name>
    <dbReference type="NCBI Taxonomy" id="4058"/>
    <lineage>
        <taxon>Eukaryota</taxon>
        <taxon>Viridiplantae</taxon>
        <taxon>Streptophyta</taxon>
        <taxon>Embryophyta</taxon>
        <taxon>Tracheophyta</taxon>
        <taxon>Spermatophyta</taxon>
        <taxon>Magnoliopsida</taxon>
        <taxon>eudicotyledons</taxon>
        <taxon>Gunneridae</taxon>
        <taxon>Pentapetalae</taxon>
        <taxon>asterids</taxon>
        <taxon>lamiids</taxon>
        <taxon>Gentianales</taxon>
        <taxon>Apocynaceae</taxon>
        <taxon>Rauvolfioideae</taxon>
        <taxon>Vinceae</taxon>
        <taxon>Catharanthinae</taxon>
        <taxon>Catharanthus</taxon>
    </lineage>
</organism>
<sequence>MPRRGSSLIAAARRLVFHSVLHNSRQRPSSAAVGGLLHQIGLTAPSGALFQRQILTESQSGKVSRTFEIQFLLMASTMLQLEDKGVAEEEKINPQKMNLTTLTNSSQQTPPISKLSPKSVKRQSADEIINGSTRQHKEGR</sequence>
<evidence type="ECO:0000313" key="2">
    <source>
        <dbReference type="Proteomes" id="UP001060085"/>
    </source>
</evidence>
<accession>A0ACC0BS17</accession>
<gene>
    <name evidence="1" type="ORF">M9H77_06369</name>
</gene>
<dbReference type="EMBL" id="CM044702">
    <property type="protein sequence ID" value="KAI5675419.1"/>
    <property type="molecule type" value="Genomic_DNA"/>
</dbReference>
<keyword evidence="2" id="KW-1185">Reference proteome</keyword>
<proteinExistence type="predicted"/>
<protein>
    <submittedName>
        <fullName evidence="1">Uncharacterized protein</fullName>
    </submittedName>
</protein>
<comment type="caution">
    <text evidence="1">The sequence shown here is derived from an EMBL/GenBank/DDBJ whole genome shotgun (WGS) entry which is preliminary data.</text>
</comment>
<reference evidence="2" key="1">
    <citation type="journal article" date="2023" name="Nat. Plants">
        <title>Single-cell RNA sequencing provides a high-resolution roadmap for understanding the multicellular compartmentation of specialized metabolism.</title>
        <authorList>
            <person name="Sun S."/>
            <person name="Shen X."/>
            <person name="Li Y."/>
            <person name="Li Y."/>
            <person name="Wang S."/>
            <person name="Li R."/>
            <person name="Zhang H."/>
            <person name="Shen G."/>
            <person name="Guo B."/>
            <person name="Wei J."/>
            <person name="Xu J."/>
            <person name="St-Pierre B."/>
            <person name="Chen S."/>
            <person name="Sun C."/>
        </authorList>
    </citation>
    <scope>NUCLEOTIDE SEQUENCE [LARGE SCALE GENOMIC DNA]</scope>
</reference>
<name>A0ACC0BS17_CATRO</name>
<evidence type="ECO:0000313" key="1">
    <source>
        <dbReference type="EMBL" id="KAI5675419.1"/>
    </source>
</evidence>
<dbReference type="Proteomes" id="UP001060085">
    <property type="component" value="Linkage Group LG02"/>
</dbReference>